<feature type="domain" description="Response regulatory" evidence="12">
    <location>
        <begin position="22"/>
        <end position="139"/>
    </location>
</feature>
<feature type="domain" description="HTH araC/xylS-type" evidence="11">
    <location>
        <begin position="277"/>
        <end position="376"/>
    </location>
</feature>
<dbReference type="Pfam" id="PF12833">
    <property type="entry name" value="HTH_18"/>
    <property type="match status" value="1"/>
</dbReference>
<dbReference type="Gene3D" id="1.10.10.60">
    <property type="entry name" value="Homeodomain-like"/>
    <property type="match status" value="2"/>
</dbReference>
<dbReference type="Gene3D" id="3.40.50.2300">
    <property type="match status" value="1"/>
</dbReference>
<keyword evidence="8" id="KW-0804">Transcription</keyword>
<dbReference type="InterPro" id="IPR009057">
    <property type="entry name" value="Homeodomain-like_sf"/>
</dbReference>
<comment type="caution">
    <text evidence="13">The sequence shown here is derived from an EMBL/GenBank/DDBJ whole genome shotgun (WGS) entry which is preliminary data.</text>
</comment>
<sequence>MEQSLGGGFFQPQVRGGWNMYRVLIVDDEIMIRRGLSKIIKWEQIGFELAGAVGDAQEALKVLEGTQVDVLLTDISMPEMTGLELIRLAKEHQPRIKTVVISGYSEFDYAIEAIKLKVENYILKPLDPKKITEIFENLKNALDEEQKNEQKVMYFQSEYEMLRGVDAESKGCQEEYQAQLIQMLEEGRYSKMDTFVEQLFAFLTEGKIDIRDYCLKALRNAALYFHLENPPLFSIYRLKQDSPEYMEEGKQRFREDLHLLMAQLRDTTESTAILVSSQARRYIEVNYRDKNLSLRKAADHLGVSYGYLSTAFARTYGKNFKAYLMSLRAEKARELLMERKYKIYEIADMTGYGSSRYFTEAFKRRYGISPVDYLSRLNGGMERERHE</sequence>
<evidence type="ECO:0000256" key="10">
    <source>
        <dbReference type="PROSITE-ProRule" id="PRU00169"/>
    </source>
</evidence>
<dbReference type="SUPFAM" id="SSF46689">
    <property type="entry name" value="Homeodomain-like"/>
    <property type="match status" value="1"/>
</dbReference>
<protein>
    <recommendedName>
        <fullName evidence="2">Stage 0 sporulation protein A homolog</fullName>
    </recommendedName>
</protein>
<proteinExistence type="predicted"/>
<evidence type="ECO:0000256" key="6">
    <source>
        <dbReference type="ARBA" id="ARBA00023015"/>
    </source>
</evidence>
<dbReference type="Pfam" id="PF00072">
    <property type="entry name" value="Response_reg"/>
    <property type="match status" value="1"/>
</dbReference>
<dbReference type="SUPFAM" id="SSF52172">
    <property type="entry name" value="CheY-like"/>
    <property type="match status" value="1"/>
</dbReference>
<keyword evidence="5" id="KW-0902">Two-component regulatory system</keyword>
<dbReference type="InterPro" id="IPR018060">
    <property type="entry name" value="HTH_AraC"/>
</dbReference>
<dbReference type="InterPro" id="IPR018062">
    <property type="entry name" value="HTH_AraC-typ_CS"/>
</dbReference>
<dbReference type="InterPro" id="IPR020449">
    <property type="entry name" value="Tscrpt_reg_AraC-type_HTH"/>
</dbReference>
<dbReference type="SMART" id="SM00448">
    <property type="entry name" value="REC"/>
    <property type="match status" value="1"/>
</dbReference>
<gene>
    <name evidence="13" type="ORF">DWV29_07945</name>
</gene>
<evidence type="ECO:0000256" key="1">
    <source>
        <dbReference type="ARBA" id="ARBA00004496"/>
    </source>
</evidence>
<dbReference type="GO" id="GO:0005737">
    <property type="term" value="C:cytoplasm"/>
    <property type="evidence" value="ECO:0007669"/>
    <property type="project" value="UniProtKB-SubCell"/>
</dbReference>
<dbReference type="InterPro" id="IPR011006">
    <property type="entry name" value="CheY-like_superfamily"/>
</dbReference>
<dbReference type="AlphaFoldDB" id="A0A413FH76"/>
<keyword evidence="7 13" id="KW-0238">DNA-binding</keyword>
<dbReference type="EMBL" id="QSBM01000005">
    <property type="protein sequence ID" value="RGX30362.1"/>
    <property type="molecule type" value="Genomic_DNA"/>
</dbReference>
<name>A0A413FH76_9FIRM</name>
<evidence type="ECO:0000259" key="11">
    <source>
        <dbReference type="PROSITE" id="PS01124"/>
    </source>
</evidence>
<organism evidence="13 14">
    <name type="scientific">Enterocloster asparagiformis</name>
    <dbReference type="NCBI Taxonomy" id="333367"/>
    <lineage>
        <taxon>Bacteria</taxon>
        <taxon>Bacillati</taxon>
        <taxon>Bacillota</taxon>
        <taxon>Clostridia</taxon>
        <taxon>Lachnospirales</taxon>
        <taxon>Lachnospiraceae</taxon>
        <taxon>Enterocloster</taxon>
    </lineage>
</organism>
<evidence type="ECO:0000259" key="12">
    <source>
        <dbReference type="PROSITE" id="PS50110"/>
    </source>
</evidence>
<evidence type="ECO:0000256" key="5">
    <source>
        <dbReference type="ARBA" id="ARBA00023012"/>
    </source>
</evidence>
<evidence type="ECO:0000256" key="7">
    <source>
        <dbReference type="ARBA" id="ARBA00023125"/>
    </source>
</evidence>
<dbReference type="GO" id="GO:0000160">
    <property type="term" value="P:phosphorelay signal transduction system"/>
    <property type="evidence" value="ECO:0007669"/>
    <property type="project" value="UniProtKB-KW"/>
</dbReference>
<evidence type="ECO:0000256" key="3">
    <source>
        <dbReference type="ARBA" id="ARBA00022490"/>
    </source>
</evidence>
<evidence type="ECO:0000256" key="9">
    <source>
        <dbReference type="ARBA" id="ARBA00024867"/>
    </source>
</evidence>
<dbReference type="GO" id="GO:0043565">
    <property type="term" value="F:sequence-specific DNA binding"/>
    <property type="evidence" value="ECO:0007669"/>
    <property type="project" value="InterPro"/>
</dbReference>
<dbReference type="PRINTS" id="PR00032">
    <property type="entry name" value="HTHARAC"/>
</dbReference>
<keyword evidence="6" id="KW-0805">Transcription regulation</keyword>
<evidence type="ECO:0000313" key="13">
    <source>
        <dbReference type="EMBL" id="RGX30362.1"/>
    </source>
</evidence>
<dbReference type="CDD" id="cd17536">
    <property type="entry name" value="REC_YesN-like"/>
    <property type="match status" value="1"/>
</dbReference>
<dbReference type="OrthoDB" id="9794370at2"/>
<dbReference type="PROSITE" id="PS50110">
    <property type="entry name" value="RESPONSE_REGULATORY"/>
    <property type="match status" value="1"/>
</dbReference>
<evidence type="ECO:0000313" key="14">
    <source>
        <dbReference type="Proteomes" id="UP000283880"/>
    </source>
</evidence>
<evidence type="ECO:0000256" key="8">
    <source>
        <dbReference type="ARBA" id="ARBA00023163"/>
    </source>
</evidence>
<dbReference type="Proteomes" id="UP000283880">
    <property type="component" value="Unassembled WGS sequence"/>
</dbReference>
<dbReference type="PANTHER" id="PTHR42713:SF3">
    <property type="entry name" value="TRANSCRIPTIONAL REGULATORY PROTEIN HPTR"/>
    <property type="match status" value="1"/>
</dbReference>
<keyword evidence="3" id="KW-0963">Cytoplasm</keyword>
<dbReference type="GO" id="GO:0003700">
    <property type="term" value="F:DNA-binding transcription factor activity"/>
    <property type="evidence" value="ECO:0007669"/>
    <property type="project" value="InterPro"/>
</dbReference>
<dbReference type="PROSITE" id="PS00041">
    <property type="entry name" value="HTH_ARAC_FAMILY_1"/>
    <property type="match status" value="1"/>
</dbReference>
<dbReference type="PROSITE" id="PS01124">
    <property type="entry name" value="HTH_ARAC_FAMILY_2"/>
    <property type="match status" value="1"/>
</dbReference>
<evidence type="ECO:0000256" key="2">
    <source>
        <dbReference type="ARBA" id="ARBA00018672"/>
    </source>
</evidence>
<dbReference type="SMART" id="SM00342">
    <property type="entry name" value="HTH_ARAC"/>
    <property type="match status" value="1"/>
</dbReference>
<reference evidence="13 14" key="1">
    <citation type="submission" date="2018-08" db="EMBL/GenBank/DDBJ databases">
        <title>A genome reference for cultivated species of the human gut microbiota.</title>
        <authorList>
            <person name="Zou Y."/>
            <person name="Xue W."/>
            <person name="Luo G."/>
        </authorList>
    </citation>
    <scope>NUCLEOTIDE SEQUENCE [LARGE SCALE GENOMIC DNA]</scope>
    <source>
        <strain evidence="13 14">AF04-15</strain>
    </source>
</reference>
<dbReference type="PANTHER" id="PTHR42713">
    <property type="entry name" value="HISTIDINE KINASE-RELATED"/>
    <property type="match status" value="1"/>
</dbReference>
<accession>A0A413FH76</accession>
<dbReference type="InterPro" id="IPR001789">
    <property type="entry name" value="Sig_transdc_resp-reg_receiver"/>
</dbReference>
<feature type="modified residue" description="4-aspartylphosphate" evidence="10">
    <location>
        <position position="74"/>
    </location>
</feature>
<dbReference type="InterPro" id="IPR051552">
    <property type="entry name" value="HptR"/>
</dbReference>
<evidence type="ECO:0000256" key="4">
    <source>
        <dbReference type="ARBA" id="ARBA00022553"/>
    </source>
</evidence>
<keyword evidence="4 10" id="KW-0597">Phosphoprotein</keyword>
<comment type="subcellular location">
    <subcellularLocation>
        <location evidence="1">Cytoplasm</location>
    </subcellularLocation>
</comment>
<comment type="function">
    <text evidence="9">May play the central regulatory role in sporulation. It may be an element of the effector pathway responsible for the activation of sporulation genes in response to nutritional stress. Spo0A may act in concert with spo0H (a sigma factor) to control the expression of some genes that are critical to the sporulation process.</text>
</comment>